<protein>
    <submittedName>
        <fullName evidence="1">Uncharacterized protein</fullName>
    </submittedName>
</protein>
<proteinExistence type="predicted"/>
<evidence type="ECO:0000313" key="1">
    <source>
        <dbReference type="EMBL" id="RDX87640.1"/>
    </source>
</evidence>
<comment type="caution">
    <text evidence="1">The sequence shown here is derived from an EMBL/GenBank/DDBJ whole genome shotgun (WGS) entry which is preliminary data.</text>
</comment>
<gene>
    <name evidence="1" type="ORF">CR513_30866</name>
</gene>
<evidence type="ECO:0000313" key="2">
    <source>
        <dbReference type="Proteomes" id="UP000257109"/>
    </source>
</evidence>
<name>A0A371GAP8_MUCPR</name>
<organism evidence="1 2">
    <name type="scientific">Mucuna pruriens</name>
    <name type="common">Velvet bean</name>
    <name type="synonym">Dolichos pruriens</name>
    <dbReference type="NCBI Taxonomy" id="157652"/>
    <lineage>
        <taxon>Eukaryota</taxon>
        <taxon>Viridiplantae</taxon>
        <taxon>Streptophyta</taxon>
        <taxon>Embryophyta</taxon>
        <taxon>Tracheophyta</taxon>
        <taxon>Spermatophyta</taxon>
        <taxon>Magnoliopsida</taxon>
        <taxon>eudicotyledons</taxon>
        <taxon>Gunneridae</taxon>
        <taxon>Pentapetalae</taxon>
        <taxon>rosids</taxon>
        <taxon>fabids</taxon>
        <taxon>Fabales</taxon>
        <taxon>Fabaceae</taxon>
        <taxon>Papilionoideae</taxon>
        <taxon>50 kb inversion clade</taxon>
        <taxon>NPAAA clade</taxon>
        <taxon>indigoferoid/millettioid clade</taxon>
        <taxon>Phaseoleae</taxon>
        <taxon>Mucuna</taxon>
    </lineage>
</organism>
<reference evidence="1" key="1">
    <citation type="submission" date="2018-05" db="EMBL/GenBank/DDBJ databases">
        <title>Draft genome of Mucuna pruriens seed.</title>
        <authorList>
            <person name="Nnadi N.E."/>
            <person name="Vos R."/>
            <person name="Hasami M.H."/>
            <person name="Devisetty U.K."/>
            <person name="Aguiy J.C."/>
        </authorList>
    </citation>
    <scope>NUCLEOTIDE SEQUENCE [LARGE SCALE GENOMIC DNA]</scope>
    <source>
        <strain evidence="1">JCA_2017</strain>
    </source>
</reference>
<accession>A0A371GAP8</accession>
<dbReference type="Proteomes" id="UP000257109">
    <property type="component" value="Unassembled WGS sequence"/>
</dbReference>
<dbReference type="EMBL" id="QJKJ01006165">
    <property type="protein sequence ID" value="RDX87640.1"/>
    <property type="molecule type" value="Genomic_DNA"/>
</dbReference>
<sequence>MTSYKEWFTSHKLGNFSCVYLGGDNALCYCWSGIKQNPNVRHTLDSRKNLIFFDILQANGFSYKTNRDKDTLKITSIESNDDTTKL</sequence>
<feature type="non-terminal residue" evidence="1">
    <location>
        <position position="1"/>
    </location>
</feature>
<dbReference type="AlphaFoldDB" id="A0A371GAP8"/>
<keyword evidence="2" id="KW-1185">Reference proteome</keyword>